<dbReference type="AlphaFoldDB" id="X1IAV9"/>
<comment type="caution">
    <text evidence="1">The sequence shown here is derived from an EMBL/GenBank/DDBJ whole genome shotgun (WGS) entry which is preliminary data.</text>
</comment>
<dbReference type="EMBL" id="BARU01039230">
    <property type="protein sequence ID" value="GAH78832.1"/>
    <property type="molecule type" value="Genomic_DNA"/>
</dbReference>
<reference evidence="1" key="1">
    <citation type="journal article" date="2014" name="Front. Microbiol.">
        <title>High frequency of phylogenetically diverse reductive dehalogenase-homologous genes in deep subseafloor sedimentary metagenomes.</title>
        <authorList>
            <person name="Kawai M."/>
            <person name="Futagami T."/>
            <person name="Toyoda A."/>
            <person name="Takaki Y."/>
            <person name="Nishi S."/>
            <person name="Hori S."/>
            <person name="Arai W."/>
            <person name="Tsubouchi T."/>
            <person name="Morono Y."/>
            <person name="Uchiyama I."/>
            <person name="Ito T."/>
            <person name="Fujiyama A."/>
            <person name="Inagaki F."/>
            <person name="Takami H."/>
        </authorList>
    </citation>
    <scope>NUCLEOTIDE SEQUENCE</scope>
    <source>
        <strain evidence="1">Expedition CK06-06</strain>
    </source>
</reference>
<sequence>IDFQGLTKKIGGRVYFGGKSPFWELREVVDFVDFRYVIGSM</sequence>
<name>X1IAV9_9ZZZZ</name>
<accession>X1IAV9</accession>
<proteinExistence type="predicted"/>
<feature type="non-terminal residue" evidence="1">
    <location>
        <position position="1"/>
    </location>
</feature>
<protein>
    <submittedName>
        <fullName evidence="1">Uncharacterized protein</fullName>
    </submittedName>
</protein>
<evidence type="ECO:0000313" key="1">
    <source>
        <dbReference type="EMBL" id="GAH78832.1"/>
    </source>
</evidence>
<organism evidence="1">
    <name type="scientific">marine sediment metagenome</name>
    <dbReference type="NCBI Taxonomy" id="412755"/>
    <lineage>
        <taxon>unclassified sequences</taxon>
        <taxon>metagenomes</taxon>
        <taxon>ecological metagenomes</taxon>
    </lineage>
</organism>
<gene>
    <name evidence="1" type="ORF">S03H2_60833</name>
</gene>